<organism evidence="3 4">
    <name type="scientific">Kingdonia uniflora</name>
    <dbReference type="NCBI Taxonomy" id="39325"/>
    <lineage>
        <taxon>Eukaryota</taxon>
        <taxon>Viridiplantae</taxon>
        <taxon>Streptophyta</taxon>
        <taxon>Embryophyta</taxon>
        <taxon>Tracheophyta</taxon>
        <taxon>Spermatophyta</taxon>
        <taxon>Magnoliopsida</taxon>
        <taxon>Ranunculales</taxon>
        <taxon>Circaeasteraceae</taxon>
        <taxon>Kingdonia</taxon>
    </lineage>
</organism>
<dbReference type="OrthoDB" id="1726667at2759"/>
<evidence type="ECO:0000256" key="1">
    <source>
        <dbReference type="SAM" id="MobiDB-lite"/>
    </source>
</evidence>
<sequence length="124" mass="13715">MAMEGVKQGLRSLAKESANNSSKRPSFLDSDFGSNQSTAVVVRRSNSFPSLSSSKLILSGSPRSTIMVCLPYYGCGRDRQQMVSVWTCSKICAVGFFVGVVVGFTLKRRVRRWASKLLKRLKDD</sequence>
<keyword evidence="4" id="KW-1185">Reference proteome</keyword>
<comment type="caution">
    <text evidence="3">The sequence shown here is derived from an EMBL/GenBank/DDBJ whole genome shotgun (WGS) entry which is preliminary data.</text>
</comment>
<feature type="transmembrane region" description="Helical" evidence="2">
    <location>
        <begin position="83"/>
        <end position="106"/>
    </location>
</feature>
<dbReference type="EMBL" id="JACGCM010001965">
    <property type="protein sequence ID" value="KAF6146710.1"/>
    <property type="molecule type" value="Genomic_DNA"/>
</dbReference>
<keyword evidence="2" id="KW-0812">Transmembrane</keyword>
<keyword evidence="2" id="KW-0472">Membrane</keyword>
<keyword evidence="2" id="KW-1133">Transmembrane helix</keyword>
<evidence type="ECO:0008006" key="5">
    <source>
        <dbReference type="Google" id="ProtNLM"/>
    </source>
</evidence>
<name>A0A7J7LW05_9MAGN</name>
<dbReference type="Proteomes" id="UP000541444">
    <property type="component" value="Unassembled WGS sequence"/>
</dbReference>
<accession>A0A7J7LW05</accession>
<evidence type="ECO:0000313" key="4">
    <source>
        <dbReference type="Proteomes" id="UP000541444"/>
    </source>
</evidence>
<evidence type="ECO:0000256" key="2">
    <source>
        <dbReference type="SAM" id="Phobius"/>
    </source>
</evidence>
<gene>
    <name evidence="3" type="ORF">GIB67_008996</name>
</gene>
<feature type="region of interest" description="Disordered" evidence="1">
    <location>
        <begin position="14"/>
        <end position="33"/>
    </location>
</feature>
<evidence type="ECO:0000313" key="3">
    <source>
        <dbReference type="EMBL" id="KAF6146710.1"/>
    </source>
</evidence>
<dbReference type="AlphaFoldDB" id="A0A7J7LW05"/>
<proteinExistence type="predicted"/>
<protein>
    <recommendedName>
        <fullName evidence="5">Transmembrane protein</fullName>
    </recommendedName>
</protein>
<reference evidence="3 4" key="1">
    <citation type="journal article" date="2020" name="IScience">
        <title>Genome Sequencing of the Endangered Kingdonia uniflora (Circaeasteraceae, Ranunculales) Reveals Potential Mechanisms of Evolutionary Specialization.</title>
        <authorList>
            <person name="Sun Y."/>
            <person name="Deng T."/>
            <person name="Zhang A."/>
            <person name="Moore M.J."/>
            <person name="Landis J.B."/>
            <person name="Lin N."/>
            <person name="Zhang H."/>
            <person name="Zhang X."/>
            <person name="Huang J."/>
            <person name="Zhang X."/>
            <person name="Sun H."/>
            <person name="Wang H."/>
        </authorList>
    </citation>
    <scope>NUCLEOTIDE SEQUENCE [LARGE SCALE GENOMIC DNA]</scope>
    <source>
        <strain evidence="3">TB1705</strain>
        <tissue evidence="3">Leaf</tissue>
    </source>
</reference>